<dbReference type="Proteomes" id="UP000321721">
    <property type="component" value="Unassembled WGS sequence"/>
</dbReference>
<dbReference type="InterPro" id="IPR028055">
    <property type="entry name" value="YidC/Oxa/ALB_C"/>
</dbReference>
<organism evidence="16 17">
    <name type="scientific">Vicingus serpentipes</name>
    <dbReference type="NCBI Taxonomy" id="1926625"/>
    <lineage>
        <taxon>Bacteria</taxon>
        <taxon>Pseudomonadati</taxon>
        <taxon>Bacteroidota</taxon>
        <taxon>Flavobacteriia</taxon>
        <taxon>Flavobacteriales</taxon>
        <taxon>Vicingaceae</taxon>
        <taxon>Vicingus</taxon>
    </lineage>
</organism>
<dbReference type="Pfam" id="PF02096">
    <property type="entry name" value="60KD_IMP"/>
    <property type="match status" value="1"/>
</dbReference>
<comment type="caution">
    <text evidence="16">The sequence shown here is derived from an EMBL/GenBank/DDBJ whole genome shotgun (WGS) entry which is preliminary data.</text>
</comment>
<evidence type="ECO:0000256" key="13">
    <source>
        <dbReference type="HAMAP-Rule" id="MF_01810"/>
    </source>
</evidence>
<feature type="domain" description="Membrane insertase YidC N-terminal" evidence="15">
    <location>
        <begin position="105"/>
        <end position="376"/>
    </location>
</feature>
<keyword evidence="7 13" id="KW-0653">Protein transport</keyword>
<feature type="transmembrane region" description="Helical" evidence="13">
    <location>
        <begin position="12"/>
        <end position="29"/>
    </location>
</feature>
<evidence type="ECO:0000256" key="12">
    <source>
        <dbReference type="ARBA" id="ARBA00033342"/>
    </source>
</evidence>
<feature type="transmembrane region" description="Helical" evidence="13">
    <location>
        <begin position="396"/>
        <end position="420"/>
    </location>
</feature>
<dbReference type="GO" id="GO:0015031">
    <property type="term" value="P:protein transport"/>
    <property type="evidence" value="ECO:0007669"/>
    <property type="project" value="UniProtKB-KW"/>
</dbReference>
<keyword evidence="9 13" id="KW-0472">Membrane</keyword>
<feature type="transmembrane region" description="Helical" evidence="13">
    <location>
        <begin position="464"/>
        <end position="485"/>
    </location>
</feature>
<dbReference type="InterPro" id="IPR038221">
    <property type="entry name" value="YidC_periplasmic_sf"/>
</dbReference>
<gene>
    <name evidence="13 16" type="primary">yidC</name>
    <name evidence="16" type="ORF">FRY74_04240</name>
</gene>
<dbReference type="GO" id="GO:0032977">
    <property type="term" value="F:membrane insertase activity"/>
    <property type="evidence" value="ECO:0007669"/>
    <property type="project" value="InterPro"/>
</dbReference>
<feature type="transmembrane region" description="Helical" evidence="13">
    <location>
        <begin position="560"/>
        <end position="584"/>
    </location>
</feature>
<dbReference type="PANTHER" id="PTHR12428">
    <property type="entry name" value="OXA1"/>
    <property type="match status" value="1"/>
</dbReference>
<evidence type="ECO:0000256" key="4">
    <source>
        <dbReference type="ARBA" id="ARBA00022448"/>
    </source>
</evidence>
<dbReference type="AlphaFoldDB" id="A0A5C6RU84"/>
<dbReference type="InterPro" id="IPR047196">
    <property type="entry name" value="YidC_ALB_C"/>
</dbReference>
<comment type="subunit">
    <text evidence="13">Interacts with the Sec translocase complex via SecD. Specifically interacts with transmembrane segments of nascent integral membrane proteins during membrane integration.</text>
</comment>
<evidence type="ECO:0000256" key="11">
    <source>
        <dbReference type="ARBA" id="ARBA00033245"/>
    </source>
</evidence>
<feature type="transmembrane region" description="Helical" evidence="13">
    <location>
        <begin position="521"/>
        <end position="539"/>
    </location>
</feature>
<dbReference type="PANTHER" id="PTHR12428:SF65">
    <property type="entry name" value="CYTOCHROME C OXIDASE ASSEMBLY PROTEIN COX18, MITOCHONDRIAL"/>
    <property type="match status" value="1"/>
</dbReference>
<dbReference type="Pfam" id="PF14849">
    <property type="entry name" value="YidC_periplas"/>
    <property type="match status" value="1"/>
</dbReference>
<evidence type="ECO:0000256" key="8">
    <source>
        <dbReference type="ARBA" id="ARBA00022989"/>
    </source>
</evidence>
<sequence>MSKKGLDKNSIIGLVLISAILLIFSYITSPTEEELKAKELAKKKQTEQVEKENTTENAVVPAEQSEEILSVDNQFVEKDSLHEIALLTQYGPFTNSLKGESKNFTFENEKIKVTIANKGGRVSSVELKDFHTYDSLPLMLFNEDSSRFNIELTIPGITGGNSIRQINTEDLYFETAETEFNISGTDEKSISFKLYGNSKNQYIEYLYTLKGNSYVVDFNVNTVGFDKILSPHSNLFLNWSMFTPSQEKTIANQKNISTIYFQYNNSDMDYINPMKYEEQNLDATVDWIMFKQQYFNTTLIATETPFLKTDAKIKTIEIEEGQSENYVQGMGTDLTIPFNGGSQESFAMQFYFGPNKYEILEDVGYGIENSIDFGWPVIKQVNKYIIRNVFLFFNSFGLQIGLVILLLTFTIKLLLFPITWKTYLSSAKMRVLKPEIDALKEKITDKMKLQQATMSLYRQTGVNPLAGCIPMLIQMPILFALFRFFPATFDMRQKSFLWAEDLSTYDSIYELPFSIPMYGDHVSLFTLLMAISMIFYTKANSQMTAGAMEGPMAGQMKMMTYLMPIMMLFFFNSYAAGLSFYYLIANIITILQQWVIRKWIVDEDKILAKLQSNKVKPKKKSGFAAKLEAKMKEAQQLQERKKKK</sequence>
<evidence type="ECO:0000313" key="16">
    <source>
        <dbReference type="EMBL" id="TXB65783.1"/>
    </source>
</evidence>
<dbReference type="NCBIfam" id="TIGR03592">
    <property type="entry name" value="yidC_oxa1_cterm"/>
    <property type="match status" value="1"/>
</dbReference>
<dbReference type="NCBIfam" id="NF002356">
    <property type="entry name" value="PRK01318.2-3"/>
    <property type="match status" value="1"/>
</dbReference>
<reference evidence="16 17" key="1">
    <citation type="submission" date="2019-08" db="EMBL/GenBank/DDBJ databases">
        <title>Genome of Vicingus serpentipes NCIMB 15042.</title>
        <authorList>
            <person name="Bowman J.P."/>
        </authorList>
    </citation>
    <scope>NUCLEOTIDE SEQUENCE [LARGE SCALE GENOMIC DNA]</scope>
    <source>
        <strain evidence="16 17">NCIMB 15042</strain>
    </source>
</reference>
<accession>A0A5C6RU84</accession>
<keyword evidence="6 13" id="KW-0812">Transmembrane</keyword>
<dbReference type="Gene3D" id="2.70.98.90">
    <property type="match status" value="1"/>
</dbReference>
<dbReference type="InterPro" id="IPR001708">
    <property type="entry name" value="YidC/ALB3/OXA1/COX18"/>
</dbReference>
<keyword evidence="8 13" id="KW-1133">Transmembrane helix</keyword>
<evidence type="ECO:0000256" key="5">
    <source>
        <dbReference type="ARBA" id="ARBA00022475"/>
    </source>
</evidence>
<feature type="domain" description="Membrane insertase YidC/Oxa/ALB C-terminal" evidence="14">
    <location>
        <begin position="401"/>
        <end position="598"/>
    </location>
</feature>
<dbReference type="GO" id="GO:0005886">
    <property type="term" value="C:plasma membrane"/>
    <property type="evidence" value="ECO:0007669"/>
    <property type="project" value="UniProtKB-SubCell"/>
</dbReference>
<keyword evidence="10 13" id="KW-0143">Chaperone</keyword>
<keyword evidence="17" id="KW-1185">Reference proteome</keyword>
<dbReference type="RefSeq" id="WP_147098962.1">
    <property type="nucleotide sequence ID" value="NZ_VOOS01000002.1"/>
</dbReference>
<evidence type="ECO:0000256" key="1">
    <source>
        <dbReference type="ARBA" id="ARBA00004429"/>
    </source>
</evidence>
<dbReference type="OrthoDB" id="9780552at2"/>
<evidence type="ECO:0000259" key="15">
    <source>
        <dbReference type="Pfam" id="PF14849"/>
    </source>
</evidence>
<comment type="function">
    <text evidence="13">Required for the insertion and/or proper folding and/or complex formation of integral membrane proteins into the membrane. Involved in integration of membrane proteins that insert both dependently and independently of the Sec translocase complex, as well as at least some lipoproteins. Aids folding of multispanning membrane proteins.</text>
</comment>
<dbReference type="EMBL" id="VOOS01000002">
    <property type="protein sequence ID" value="TXB65783.1"/>
    <property type="molecule type" value="Genomic_DNA"/>
</dbReference>
<evidence type="ECO:0000256" key="6">
    <source>
        <dbReference type="ARBA" id="ARBA00022692"/>
    </source>
</evidence>
<dbReference type="GO" id="GO:0051205">
    <property type="term" value="P:protein insertion into membrane"/>
    <property type="evidence" value="ECO:0007669"/>
    <property type="project" value="TreeGrafter"/>
</dbReference>
<evidence type="ECO:0000313" key="17">
    <source>
        <dbReference type="Proteomes" id="UP000321721"/>
    </source>
</evidence>
<evidence type="ECO:0000256" key="3">
    <source>
        <dbReference type="ARBA" id="ARBA00015325"/>
    </source>
</evidence>
<dbReference type="HAMAP" id="MF_01810">
    <property type="entry name" value="YidC_type1"/>
    <property type="match status" value="1"/>
</dbReference>
<protein>
    <recommendedName>
        <fullName evidence="3 13">Membrane protein insertase YidC</fullName>
    </recommendedName>
    <alternativeName>
        <fullName evidence="12 13">Foldase YidC</fullName>
    </alternativeName>
    <alternativeName>
        <fullName evidence="11 13">Membrane integrase YidC</fullName>
    </alternativeName>
    <alternativeName>
        <fullName evidence="13">Membrane protein YidC</fullName>
    </alternativeName>
</protein>
<evidence type="ECO:0000259" key="14">
    <source>
        <dbReference type="Pfam" id="PF02096"/>
    </source>
</evidence>
<dbReference type="CDD" id="cd20070">
    <property type="entry name" value="5TM_YidC_Alb3"/>
    <property type="match status" value="1"/>
</dbReference>
<comment type="similarity">
    <text evidence="2 13">Belongs to the OXA1/ALB3/YidC family. Type 1 subfamily.</text>
</comment>
<dbReference type="InterPro" id="IPR019998">
    <property type="entry name" value="Membr_insert_YidC"/>
</dbReference>
<dbReference type="CDD" id="cd19961">
    <property type="entry name" value="EcYidC-like_peri"/>
    <property type="match status" value="1"/>
</dbReference>
<dbReference type="InterPro" id="IPR028053">
    <property type="entry name" value="Membr_insert_YidC_N"/>
</dbReference>
<dbReference type="PRINTS" id="PR00701">
    <property type="entry name" value="60KDINNERMP"/>
</dbReference>
<keyword evidence="4 13" id="KW-0813">Transport</keyword>
<evidence type="ECO:0000256" key="2">
    <source>
        <dbReference type="ARBA" id="ARBA00010527"/>
    </source>
</evidence>
<keyword evidence="5 13" id="KW-1003">Cell membrane</keyword>
<comment type="subcellular location">
    <subcellularLocation>
        <location evidence="1">Cell inner membrane</location>
        <topology evidence="1">Multi-pass membrane protein</topology>
    </subcellularLocation>
    <subcellularLocation>
        <location evidence="13">Cell membrane</location>
        <topology evidence="13">Multi-pass membrane protein</topology>
    </subcellularLocation>
</comment>
<proteinExistence type="inferred from homology"/>
<evidence type="ECO:0000256" key="10">
    <source>
        <dbReference type="ARBA" id="ARBA00023186"/>
    </source>
</evidence>
<evidence type="ECO:0000256" key="7">
    <source>
        <dbReference type="ARBA" id="ARBA00022927"/>
    </source>
</evidence>
<evidence type="ECO:0000256" key="9">
    <source>
        <dbReference type="ARBA" id="ARBA00023136"/>
    </source>
</evidence>
<name>A0A5C6RU84_9FLAO</name>
<dbReference type="NCBIfam" id="TIGR03593">
    <property type="entry name" value="yidC_nterm"/>
    <property type="match status" value="1"/>
</dbReference>